<name>A0ABT7L8I4_9BACI</name>
<proteinExistence type="predicted"/>
<evidence type="ECO:0008006" key="5">
    <source>
        <dbReference type="Google" id="ProtNLM"/>
    </source>
</evidence>
<feature type="signal peptide" evidence="2">
    <location>
        <begin position="1"/>
        <end position="23"/>
    </location>
</feature>
<evidence type="ECO:0000313" key="4">
    <source>
        <dbReference type="Proteomes" id="UP001235343"/>
    </source>
</evidence>
<dbReference type="PROSITE" id="PS51257">
    <property type="entry name" value="PROKAR_LIPOPROTEIN"/>
    <property type="match status" value="1"/>
</dbReference>
<keyword evidence="4" id="KW-1185">Reference proteome</keyword>
<dbReference type="RefSeq" id="WP_285933463.1">
    <property type="nucleotide sequence ID" value="NZ_JASTZU010000058.1"/>
</dbReference>
<keyword evidence="2" id="KW-0732">Signal</keyword>
<gene>
    <name evidence="3" type="ORF">QQS35_17200</name>
</gene>
<keyword evidence="1" id="KW-0175">Coiled coil</keyword>
<sequence length="154" mass="17716">MYKKTIVLSILLVIIVLSGCNSEDDNRIVRKDSDENITKINKQTHIEQAITNKAKEIIQSKSEVTGVRGVNTNKDLLLAIEVTQIEQFNEQNLEDEVAKSLEKNYPDLTIEVSSDKKIFIELNELELKIQEDKVNKKELEDQFNKIKKLMNEQA</sequence>
<dbReference type="Proteomes" id="UP001235343">
    <property type="component" value="Unassembled WGS sequence"/>
</dbReference>
<reference evidence="3 4" key="1">
    <citation type="submission" date="2023-06" db="EMBL/GenBank/DDBJ databases">
        <title>Aquibacillus rhizosphaerae LR5S19.</title>
        <authorList>
            <person name="Sun J.-Q."/>
        </authorList>
    </citation>
    <scope>NUCLEOTIDE SEQUENCE [LARGE SCALE GENOMIC DNA]</scope>
    <source>
        <strain evidence="3 4">LR5S19</strain>
    </source>
</reference>
<feature type="chain" id="PRO_5046705396" description="Sporulation protein" evidence="2">
    <location>
        <begin position="24"/>
        <end position="154"/>
    </location>
</feature>
<evidence type="ECO:0000313" key="3">
    <source>
        <dbReference type="EMBL" id="MDL4842178.1"/>
    </source>
</evidence>
<evidence type="ECO:0000256" key="1">
    <source>
        <dbReference type="SAM" id="Coils"/>
    </source>
</evidence>
<organism evidence="3 4">
    <name type="scientific">Aquibacillus rhizosphaerae</name>
    <dbReference type="NCBI Taxonomy" id="3051431"/>
    <lineage>
        <taxon>Bacteria</taxon>
        <taxon>Bacillati</taxon>
        <taxon>Bacillota</taxon>
        <taxon>Bacilli</taxon>
        <taxon>Bacillales</taxon>
        <taxon>Bacillaceae</taxon>
        <taxon>Aquibacillus</taxon>
    </lineage>
</organism>
<accession>A0ABT7L8I4</accession>
<protein>
    <recommendedName>
        <fullName evidence="5">Sporulation protein</fullName>
    </recommendedName>
</protein>
<dbReference type="EMBL" id="JASTZU010000058">
    <property type="protein sequence ID" value="MDL4842178.1"/>
    <property type="molecule type" value="Genomic_DNA"/>
</dbReference>
<feature type="coiled-coil region" evidence="1">
    <location>
        <begin position="120"/>
        <end position="149"/>
    </location>
</feature>
<comment type="caution">
    <text evidence="3">The sequence shown here is derived from an EMBL/GenBank/DDBJ whole genome shotgun (WGS) entry which is preliminary data.</text>
</comment>
<evidence type="ECO:0000256" key="2">
    <source>
        <dbReference type="SAM" id="SignalP"/>
    </source>
</evidence>